<dbReference type="AlphaFoldDB" id="A0ABD3GWV7"/>
<keyword evidence="3" id="KW-0158">Chromosome</keyword>
<protein>
    <recommendedName>
        <fullName evidence="7">HORMA domain-containing protein</fullName>
    </recommendedName>
</protein>
<evidence type="ECO:0000313" key="8">
    <source>
        <dbReference type="EMBL" id="KAL3683151.1"/>
    </source>
</evidence>
<feature type="compositionally biased region" description="Basic and acidic residues" evidence="6">
    <location>
        <begin position="432"/>
        <end position="443"/>
    </location>
</feature>
<dbReference type="InterPro" id="IPR003511">
    <property type="entry name" value="HORMA_dom"/>
</dbReference>
<feature type="domain" description="HORMA" evidence="7">
    <location>
        <begin position="1"/>
        <end position="75"/>
    </location>
</feature>
<dbReference type="GO" id="GO:0005634">
    <property type="term" value="C:nucleus"/>
    <property type="evidence" value="ECO:0007669"/>
    <property type="project" value="UniProtKB-SubCell"/>
</dbReference>
<accession>A0ABD3GWV7</accession>
<dbReference type="Proteomes" id="UP001633002">
    <property type="component" value="Unassembled WGS sequence"/>
</dbReference>
<dbReference type="EMBL" id="JBJQOH010000006">
    <property type="protein sequence ID" value="KAL3683151.1"/>
    <property type="molecule type" value="Genomic_DNA"/>
</dbReference>
<evidence type="ECO:0000256" key="5">
    <source>
        <dbReference type="ARBA" id="ARBA00023254"/>
    </source>
</evidence>
<dbReference type="InterPro" id="IPR051294">
    <property type="entry name" value="HORMA_MeioticProgression"/>
</dbReference>
<dbReference type="PANTHER" id="PTHR48225:SF7">
    <property type="entry name" value="MEIOSIS-SPECIFIC PROTEIN HOP1"/>
    <property type="match status" value="1"/>
</dbReference>
<dbReference type="PANTHER" id="PTHR48225">
    <property type="entry name" value="HORMA DOMAIN-CONTAINING PROTEIN 1"/>
    <property type="match status" value="1"/>
</dbReference>
<name>A0ABD3GWV7_9MARC</name>
<keyword evidence="5" id="KW-0469">Meiosis</keyword>
<dbReference type="Gene3D" id="3.30.900.10">
    <property type="entry name" value="HORMA domain"/>
    <property type="match status" value="1"/>
</dbReference>
<dbReference type="InterPro" id="IPR036570">
    <property type="entry name" value="HORMA_dom_sf"/>
</dbReference>
<evidence type="ECO:0000259" key="7">
    <source>
        <dbReference type="PROSITE" id="PS50815"/>
    </source>
</evidence>
<feature type="compositionally biased region" description="Basic and acidic residues" evidence="6">
    <location>
        <begin position="398"/>
        <end position="415"/>
    </location>
</feature>
<gene>
    <name evidence="8" type="ORF">R1sor_001173</name>
</gene>
<reference evidence="8 9" key="1">
    <citation type="submission" date="2024-09" db="EMBL/GenBank/DDBJ databases">
        <title>Chromosome-scale assembly of Riccia sorocarpa.</title>
        <authorList>
            <person name="Paukszto L."/>
        </authorList>
    </citation>
    <scope>NUCLEOTIDE SEQUENCE [LARGE SCALE GENOMIC DNA]</scope>
    <source>
        <strain evidence="8">LP-2024</strain>
        <tissue evidence="8">Aerial parts of the thallus</tissue>
    </source>
</reference>
<dbReference type="Pfam" id="PF02301">
    <property type="entry name" value="HORMA"/>
    <property type="match status" value="1"/>
</dbReference>
<dbReference type="SUPFAM" id="SSF56019">
    <property type="entry name" value="The spindle assembly checkpoint protein mad2"/>
    <property type="match status" value="1"/>
</dbReference>
<dbReference type="PROSITE" id="PS50815">
    <property type="entry name" value="HORMA"/>
    <property type="match status" value="1"/>
</dbReference>
<evidence type="ECO:0000256" key="6">
    <source>
        <dbReference type="SAM" id="MobiDB-lite"/>
    </source>
</evidence>
<comment type="caution">
    <text evidence="8">The sequence shown here is derived from an EMBL/GenBank/DDBJ whole genome shotgun (WGS) entry which is preliminary data.</text>
</comment>
<feature type="region of interest" description="Disordered" evidence="6">
    <location>
        <begin position="398"/>
        <end position="471"/>
    </location>
</feature>
<evidence type="ECO:0000256" key="1">
    <source>
        <dbReference type="ARBA" id="ARBA00004123"/>
    </source>
</evidence>
<evidence type="ECO:0000313" key="9">
    <source>
        <dbReference type="Proteomes" id="UP001633002"/>
    </source>
</evidence>
<organism evidence="8 9">
    <name type="scientific">Riccia sorocarpa</name>
    <dbReference type="NCBI Taxonomy" id="122646"/>
    <lineage>
        <taxon>Eukaryota</taxon>
        <taxon>Viridiplantae</taxon>
        <taxon>Streptophyta</taxon>
        <taxon>Embryophyta</taxon>
        <taxon>Marchantiophyta</taxon>
        <taxon>Marchantiopsida</taxon>
        <taxon>Marchantiidae</taxon>
        <taxon>Marchantiales</taxon>
        <taxon>Ricciaceae</taxon>
        <taxon>Riccia</taxon>
    </lineage>
</organism>
<keyword evidence="9" id="KW-1185">Reference proteome</keyword>
<comment type="subcellular location">
    <subcellularLocation>
        <location evidence="2">Chromosome</location>
    </subcellularLocation>
    <subcellularLocation>
        <location evidence="1">Nucleus</location>
    </subcellularLocation>
</comment>
<evidence type="ECO:0000256" key="4">
    <source>
        <dbReference type="ARBA" id="ARBA00023242"/>
    </source>
</evidence>
<dbReference type="GO" id="GO:0005694">
    <property type="term" value="C:chromosome"/>
    <property type="evidence" value="ECO:0007669"/>
    <property type="project" value="UniProtKB-SubCell"/>
</dbReference>
<evidence type="ECO:0000256" key="3">
    <source>
        <dbReference type="ARBA" id="ARBA00022454"/>
    </source>
</evidence>
<proteinExistence type="predicted"/>
<keyword evidence="4" id="KW-0539">Nucleus</keyword>
<sequence length="471" mass="53531">MIRTLVQLMRTLNTVPEQRTIVMQLYYRTGTTPTDYEPPLFRPCTYEDTKFWARKPLVMKVGSLNSNHCEVSLKVRSILDPCEDDDDVHVTAEDKMMADLSSMDEIELYTSQGHDKSDSHLPQSDDLKTEARSFTVRKHVLADMTQDIQSMASSVAAFKEWAIQQPNRAFDDIDLLIQFAQIPTDHDLHQQNLAVANHEDVLHSEGRNLPASPVTINFPIIWDVPGCDEDETRLCDMVIFLIHETKGITIRELTQKMMKRDEAVNTALVNQLIQKIAKNGYLKITSNLSSGSYGHSVLHPLEGSEKELQEIVEGVKEFVITDSDADGQSDEDSLTNDSTIELRMKSRLDKFGDYSPCGEKLIPEPRIESTDDLLRIYLEEYHNGSEDKRYLVAEDGHKTKQEQKGDVVHKHEERGGLSVDDVQGNNPGPENKNLDRGDLDQEKVNPQGRGRKASRVEEPIYQHVYAKRKRA</sequence>
<evidence type="ECO:0000256" key="2">
    <source>
        <dbReference type="ARBA" id="ARBA00004286"/>
    </source>
</evidence>
<dbReference type="GO" id="GO:0051321">
    <property type="term" value="P:meiotic cell cycle"/>
    <property type="evidence" value="ECO:0007669"/>
    <property type="project" value="UniProtKB-KW"/>
</dbReference>